<dbReference type="Proteomes" id="UP001500742">
    <property type="component" value="Unassembled WGS sequence"/>
</dbReference>
<dbReference type="Pfam" id="PF14092">
    <property type="entry name" value="DUF4270"/>
    <property type="match status" value="1"/>
</dbReference>
<proteinExistence type="predicted"/>
<evidence type="ECO:0000313" key="1">
    <source>
        <dbReference type="EMBL" id="GAA3973446.1"/>
    </source>
</evidence>
<dbReference type="InterPro" id="IPR025366">
    <property type="entry name" value="DUF4270"/>
</dbReference>
<organism evidence="1 2">
    <name type="scientific">Mucilaginibacter dorajii</name>
    <dbReference type="NCBI Taxonomy" id="692994"/>
    <lineage>
        <taxon>Bacteria</taxon>
        <taxon>Pseudomonadati</taxon>
        <taxon>Bacteroidota</taxon>
        <taxon>Sphingobacteriia</taxon>
        <taxon>Sphingobacteriales</taxon>
        <taxon>Sphingobacteriaceae</taxon>
        <taxon>Mucilaginibacter</taxon>
    </lineage>
</organism>
<accession>A0ABP7PYY5</accession>
<reference evidence="2" key="1">
    <citation type="journal article" date="2019" name="Int. J. Syst. Evol. Microbiol.">
        <title>The Global Catalogue of Microorganisms (GCM) 10K type strain sequencing project: providing services to taxonomists for standard genome sequencing and annotation.</title>
        <authorList>
            <consortium name="The Broad Institute Genomics Platform"/>
            <consortium name="The Broad Institute Genome Sequencing Center for Infectious Disease"/>
            <person name="Wu L."/>
            <person name="Ma J."/>
        </authorList>
    </citation>
    <scope>NUCLEOTIDE SEQUENCE [LARGE SCALE GENOMIC DNA]</scope>
    <source>
        <strain evidence="2">JCM 16601</strain>
    </source>
</reference>
<name>A0ABP7PYY5_9SPHI</name>
<sequence length="467" mass="50606">MKFFRLDLLTLLISLFILNSCKRQDSIGLGVDTSNQISGTLLVDTNITFNTVDEDSTAVVTSALAKTPLGEFVDPAFGTVKSNVALGLLMPTTPYTVPAGTLTIDSAVMVLGYADGFYGDSVATKYKVNVYQLIDKPTTSTYYSNSHWNAQSTLLATKTFTANTHDSLTIVRIRADTLDTVQRVAPQLRIPFSKKFIYDNLFNASGATLASDAAFQNAVKGLYVTLERAQPSNAGGTLQLNLAAASSYLDVFYKAVKDTTIDTATARLTFPLHAAEIKRTYSAAVKAAKNTSTTQTTVYLQGLGGLRSKIAFPGLDKLNPDSIVLNRAELVITPVQGSGIPFAPLSKLTMYQLDIANQRILIQDANSSNALYQAGLFGGFYSRTTKEPVKAYRFVITSYIQNLIRKKTVDYGTYIAPIDTSEVNSTTGATAITPSAQIAARAILIGNDKSSPYRIKLNLIYTKIPKY</sequence>
<protein>
    <recommendedName>
        <fullName evidence="3">DUF4270 domain-containing protein</fullName>
    </recommendedName>
</protein>
<evidence type="ECO:0008006" key="3">
    <source>
        <dbReference type="Google" id="ProtNLM"/>
    </source>
</evidence>
<dbReference type="RefSeq" id="WP_259094389.1">
    <property type="nucleotide sequence ID" value="NZ_BAAAZC010000018.1"/>
</dbReference>
<dbReference type="EMBL" id="BAAAZC010000018">
    <property type="protein sequence ID" value="GAA3973446.1"/>
    <property type="molecule type" value="Genomic_DNA"/>
</dbReference>
<evidence type="ECO:0000313" key="2">
    <source>
        <dbReference type="Proteomes" id="UP001500742"/>
    </source>
</evidence>
<comment type="caution">
    <text evidence="1">The sequence shown here is derived from an EMBL/GenBank/DDBJ whole genome shotgun (WGS) entry which is preliminary data.</text>
</comment>
<gene>
    <name evidence="1" type="ORF">GCM10022210_24630</name>
</gene>
<keyword evidence="2" id="KW-1185">Reference proteome</keyword>